<reference evidence="1 2" key="1">
    <citation type="journal article" date="2015" name="Genome Biol. Evol.">
        <title>Phylogenomic analyses indicate that early fungi evolved digesting cell walls of algal ancestors of land plants.</title>
        <authorList>
            <person name="Chang Y."/>
            <person name="Wang S."/>
            <person name="Sekimoto S."/>
            <person name="Aerts A.L."/>
            <person name="Choi C."/>
            <person name="Clum A."/>
            <person name="LaButti K.M."/>
            <person name="Lindquist E.A."/>
            <person name="Yee Ngan C."/>
            <person name="Ohm R.A."/>
            <person name="Salamov A.A."/>
            <person name="Grigoriev I.V."/>
            <person name="Spatafora J.W."/>
            <person name="Berbee M.L."/>
        </authorList>
    </citation>
    <scope>NUCLEOTIDE SEQUENCE [LARGE SCALE GENOMIC DNA]</scope>
    <source>
        <strain evidence="1 2">NRRL 28638</strain>
    </source>
</reference>
<keyword evidence="2" id="KW-1185">Reference proteome</keyword>
<protein>
    <submittedName>
        <fullName evidence="1">Uncharacterized protein</fullName>
    </submittedName>
</protein>
<gene>
    <name evidence="1" type="ORF">CONCODRAFT_11002</name>
</gene>
<dbReference type="Proteomes" id="UP000070444">
    <property type="component" value="Unassembled WGS sequence"/>
</dbReference>
<dbReference type="EMBL" id="KQ964668">
    <property type="protein sequence ID" value="KXN67020.1"/>
    <property type="molecule type" value="Genomic_DNA"/>
</dbReference>
<accession>A0A137NW22</accession>
<name>A0A137NW22_CONC2</name>
<sequence length="194" mass="22550">MTFELLYTIEQISAKKGHQALSLIPSNSTISSSIYEFEFVDKIQFSLYKNNLKLIEYISSVEMSPYSFKFNNIDPVNNFKFCPKPASRKGYKVTRNKSHESSEINWSWKYSKEKSGYILINKNAQDLEIARISGISLDGQNTGMLYILESMSEDYQLIILFTACIISSRSLINSWRDLRSFLNRKKCKKYIKLL</sequence>
<proteinExistence type="predicted"/>
<dbReference type="AlphaFoldDB" id="A0A137NW22"/>
<evidence type="ECO:0000313" key="2">
    <source>
        <dbReference type="Proteomes" id="UP000070444"/>
    </source>
</evidence>
<organism evidence="1 2">
    <name type="scientific">Conidiobolus coronatus (strain ATCC 28846 / CBS 209.66 / NRRL 28638)</name>
    <name type="common">Delacroixia coronata</name>
    <dbReference type="NCBI Taxonomy" id="796925"/>
    <lineage>
        <taxon>Eukaryota</taxon>
        <taxon>Fungi</taxon>
        <taxon>Fungi incertae sedis</taxon>
        <taxon>Zoopagomycota</taxon>
        <taxon>Entomophthoromycotina</taxon>
        <taxon>Entomophthoromycetes</taxon>
        <taxon>Entomophthorales</taxon>
        <taxon>Ancylistaceae</taxon>
        <taxon>Conidiobolus</taxon>
    </lineage>
</organism>
<evidence type="ECO:0000313" key="1">
    <source>
        <dbReference type="EMBL" id="KXN67020.1"/>
    </source>
</evidence>